<evidence type="ECO:0000259" key="2">
    <source>
        <dbReference type="Pfam" id="PF24800"/>
    </source>
</evidence>
<evidence type="ECO:0000313" key="4">
    <source>
        <dbReference type="Proteomes" id="UP001583193"/>
    </source>
</evidence>
<dbReference type="PANTHER" id="PTHR42109:SF2">
    <property type="entry name" value="INTEGRAL MEMBRANE PROTEIN"/>
    <property type="match status" value="1"/>
</dbReference>
<dbReference type="Proteomes" id="UP001583193">
    <property type="component" value="Unassembled WGS sequence"/>
</dbReference>
<dbReference type="PANTHER" id="PTHR42109">
    <property type="entry name" value="UNPLACED GENOMIC SCAFFOLD UM_SCAF_CONTIG_1.265, WHOLE GENOME SHOTGUN SEQUENCE"/>
    <property type="match status" value="1"/>
</dbReference>
<proteinExistence type="predicted"/>
<keyword evidence="1" id="KW-0472">Membrane</keyword>
<feature type="transmembrane region" description="Helical" evidence="1">
    <location>
        <begin position="34"/>
        <end position="54"/>
    </location>
</feature>
<comment type="caution">
    <text evidence="3">The sequence shown here is derived from an EMBL/GenBank/DDBJ whole genome shotgun (WGS) entry which is preliminary data.</text>
</comment>
<keyword evidence="1" id="KW-1133">Transmembrane helix</keyword>
<evidence type="ECO:0000313" key="3">
    <source>
        <dbReference type="EMBL" id="KAL1876161.1"/>
    </source>
</evidence>
<name>A0ABR3XK98_9EURO</name>
<sequence>MFVAAIALLVAGSCLVGNYKSPSSVSHGLSLVKAGNIVLISILAALIILQIYTWQQKKGVSRASMTIVKGTASAMPFLIVRIAYALLSVFSSNQKWNNLTGSIAAFVCMELLMEYVVVGIYIAVGMAIPPVGKNKLGNSNAEVVSSDV</sequence>
<dbReference type="Pfam" id="PF24800">
    <property type="entry name" value="DUF7702"/>
    <property type="match status" value="1"/>
</dbReference>
<organism evidence="3 4">
    <name type="scientific">Paecilomyces lecythidis</name>
    <dbReference type="NCBI Taxonomy" id="3004212"/>
    <lineage>
        <taxon>Eukaryota</taxon>
        <taxon>Fungi</taxon>
        <taxon>Dikarya</taxon>
        <taxon>Ascomycota</taxon>
        <taxon>Pezizomycotina</taxon>
        <taxon>Eurotiomycetes</taxon>
        <taxon>Eurotiomycetidae</taxon>
        <taxon>Eurotiales</taxon>
        <taxon>Thermoascaceae</taxon>
        <taxon>Paecilomyces</taxon>
    </lineage>
</organism>
<dbReference type="InterPro" id="IPR056119">
    <property type="entry name" value="DUF7702"/>
</dbReference>
<gene>
    <name evidence="3" type="ORF">Plec18167_005425</name>
</gene>
<keyword evidence="1" id="KW-0812">Transmembrane</keyword>
<keyword evidence="4" id="KW-1185">Reference proteome</keyword>
<evidence type="ECO:0000256" key="1">
    <source>
        <dbReference type="SAM" id="Phobius"/>
    </source>
</evidence>
<reference evidence="3 4" key="1">
    <citation type="journal article" date="2024" name="IMA Fungus">
        <title>IMA Genome - F19 : A genome assembly and annotation guide to empower mycologists, including annotated draft genome sequences of Ceratocystis pirilliformis, Diaporthe australafricana, Fusarium ophioides, Paecilomyces lecythidis, and Sporothrix stenoceras.</title>
        <authorList>
            <person name="Aylward J."/>
            <person name="Wilson A.M."/>
            <person name="Visagie C.M."/>
            <person name="Spraker J."/>
            <person name="Barnes I."/>
            <person name="Buitendag C."/>
            <person name="Ceriani C."/>
            <person name="Del Mar Angel L."/>
            <person name="du Plessis D."/>
            <person name="Fuchs T."/>
            <person name="Gasser K."/>
            <person name="Kramer D."/>
            <person name="Li W."/>
            <person name="Munsamy K."/>
            <person name="Piso A."/>
            <person name="Price J.L."/>
            <person name="Sonnekus B."/>
            <person name="Thomas C."/>
            <person name="van der Nest A."/>
            <person name="van Dijk A."/>
            <person name="van Heerden A."/>
            <person name="van Vuuren N."/>
            <person name="Yilmaz N."/>
            <person name="Duong T.A."/>
            <person name="van der Merwe N.A."/>
            <person name="Wingfield M.J."/>
            <person name="Wingfield B.D."/>
        </authorList>
    </citation>
    <scope>NUCLEOTIDE SEQUENCE [LARGE SCALE GENOMIC DNA]</scope>
    <source>
        <strain evidence="3 4">CMW 18167</strain>
    </source>
</reference>
<dbReference type="EMBL" id="JAVDPF010000016">
    <property type="protein sequence ID" value="KAL1876161.1"/>
    <property type="molecule type" value="Genomic_DNA"/>
</dbReference>
<accession>A0ABR3XK98</accession>
<protein>
    <recommendedName>
        <fullName evidence="2">DUF7702 domain-containing protein</fullName>
    </recommendedName>
</protein>
<feature type="domain" description="DUF7702" evidence="2">
    <location>
        <begin position="2"/>
        <end position="127"/>
    </location>
</feature>
<feature type="transmembrane region" description="Helical" evidence="1">
    <location>
        <begin position="66"/>
        <end position="87"/>
    </location>
</feature>
<feature type="transmembrane region" description="Helical" evidence="1">
    <location>
        <begin position="99"/>
        <end position="124"/>
    </location>
</feature>